<dbReference type="OrthoDB" id="3190163at2"/>
<keyword evidence="2" id="KW-0812">Transmembrane</keyword>
<name>A0A495A3W9_9MICC</name>
<evidence type="ECO:0000313" key="4">
    <source>
        <dbReference type="EMBL" id="RKQ33665.1"/>
    </source>
</evidence>
<comment type="caution">
    <text evidence="4">The sequence shown here is derived from an EMBL/GenBank/DDBJ whole genome shotgun (WGS) entry which is preliminary data.</text>
</comment>
<dbReference type="InterPro" id="IPR005182">
    <property type="entry name" value="YdbS-like_PH"/>
</dbReference>
<dbReference type="Pfam" id="PF03703">
    <property type="entry name" value="bPH_2"/>
    <property type="match status" value="3"/>
</dbReference>
<evidence type="ECO:0000256" key="1">
    <source>
        <dbReference type="SAM" id="MobiDB-lite"/>
    </source>
</evidence>
<dbReference type="PIRSF" id="PIRSF026631">
    <property type="entry name" value="UCP026631"/>
    <property type="match status" value="1"/>
</dbReference>
<dbReference type="EMBL" id="PNJG02000004">
    <property type="protein sequence ID" value="RKQ33665.1"/>
    <property type="molecule type" value="Genomic_DNA"/>
</dbReference>
<feature type="transmembrane region" description="Helical" evidence="2">
    <location>
        <begin position="284"/>
        <end position="309"/>
    </location>
</feature>
<gene>
    <name evidence="4" type="ORF">C1C97_010610</name>
</gene>
<feature type="transmembrane region" description="Helical" evidence="2">
    <location>
        <begin position="31"/>
        <end position="50"/>
    </location>
</feature>
<dbReference type="PANTHER" id="PTHR34473:SF2">
    <property type="entry name" value="UPF0699 TRANSMEMBRANE PROTEIN YDBT"/>
    <property type="match status" value="1"/>
</dbReference>
<sequence>MTGRGTQSPAEHGPSRDAEGVWHRVHPFTPFVRSWLLLVALVWGIGNTFLDDVISALVKHEPINVDVGGAVQLVGAGLALAVLCGVLGLLIGLGLLSWWFTRYQITDEHVRFRSGWLFRTQRQARLDRVQGIDIERRFLPRILGLASLKFDVADGGISAMELSYLRRDHARQLREQLLAAAHRAAAQEDPAQAQLQGTGDGDPAAATVGDLTDRPDAAGKGPGRRGPRDGVDVRVAQKHGLLGEQDELRRVSTVPTGRVVLSLVCSPPAVVVAVLAVVSLVSTAWFPGALIVVLPSVLPFLLAVISGLYSRLEKSWGFTLSEVPSGVRTRAGLFNERSSTLPTGRVQALEVTKPLLWRFFDGHRVVVVTAGKGGAADAESLGSLVLPVGTAENVREVLELLLPLEEIPVELVSEGLNGIGGTGAFTTSPRRARWLDPITWRRTGYAMDDSSLVLRGGRLTRHTSVIPHHKTQSTALAQGPVDRRMRLSGFAVHTIPGSVTTSVDHLDVEQARELQRRQAELARAARDRVNGGMLERAPIGRSDG</sequence>
<keyword evidence="2" id="KW-1133">Transmembrane helix</keyword>
<evidence type="ECO:0000256" key="2">
    <source>
        <dbReference type="SAM" id="Phobius"/>
    </source>
</evidence>
<dbReference type="AlphaFoldDB" id="A0A495A3W9"/>
<proteinExistence type="predicted"/>
<organism evidence="4 5">
    <name type="scientific">Kocuria tytonis</name>
    <dbReference type="NCBI Taxonomy" id="2054280"/>
    <lineage>
        <taxon>Bacteria</taxon>
        <taxon>Bacillati</taxon>
        <taxon>Actinomycetota</taxon>
        <taxon>Actinomycetes</taxon>
        <taxon>Micrococcales</taxon>
        <taxon>Micrococcaceae</taxon>
        <taxon>Kocuria</taxon>
    </lineage>
</organism>
<feature type="transmembrane region" description="Helical" evidence="2">
    <location>
        <begin position="259"/>
        <end position="278"/>
    </location>
</feature>
<feature type="domain" description="YdbS-like PH" evidence="3">
    <location>
        <begin position="325"/>
        <end position="399"/>
    </location>
</feature>
<dbReference type="PANTHER" id="PTHR34473">
    <property type="entry name" value="UPF0699 TRANSMEMBRANE PROTEIN YDBS"/>
    <property type="match status" value="1"/>
</dbReference>
<dbReference type="InterPro" id="IPR014529">
    <property type="entry name" value="UCP026631"/>
</dbReference>
<dbReference type="Proteomes" id="UP000249516">
    <property type="component" value="Unassembled WGS sequence"/>
</dbReference>
<protein>
    <recommendedName>
        <fullName evidence="3">YdbS-like PH domain-containing protein</fullName>
    </recommendedName>
</protein>
<evidence type="ECO:0000313" key="5">
    <source>
        <dbReference type="Proteomes" id="UP000249516"/>
    </source>
</evidence>
<reference evidence="4 5" key="1">
    <citation type="submission" date="2018-10" db="EMBL/GenBank/DDBJ databases">
        <title>Kocuria tytouropygialis sp. nov., isolated from the uropygial gland of an American barn owl (Tyto furcata).</title>
        <authorList>
            <person name="Braun M.S."/>
            <person name="Wang E."/>
            <person name="Zimmermann S."/>
            <person name="Wagner H."/>
            <person name="Wink M."/>
        </authorList>
    </citation>
    <scope>NUCLEOTIDE SEQUENCE [LARGE SCALE GENOMIC DNA]</scope>
    <source>
        <strain evidence="4 5">442</strain>
    </source>
</reference>
<keyword evidence="2" id="KW-0472">Membrane</keyword>
<feature type="transmembrane region" description="Helical" evidence="2">
    <location>
        <begin position="70"/>
        <end position="96"/>
    </location>
</feature>
<evidence type="ECO:0000259" key="3">
    <source>
        <dbReference type="Pfam" id="PF03703"/>
    </source>
</evidence>
<feature type="domain" description="YdbS-like PH" evidence="3">
    <location>
        <begin position="98"/>
        <end position="177"/>
    </location>
</feature>
<feature type="region of interest" description="Disordered" evidence="1">
    <location>
        <begin position="188"/>
        <end position="230"/>
    </location>
</feature>
<accession>A0A495A3W9</accession>
<keyword evidence="5" id="KW-1185">Reference proteome</keyword>
<feature type="domain" description="YdbS-like PH" evidence="3">
    <location>
        <begin position="440"/>
        <end position="516"/>
    </location>
</feature>
<dbReference type="RefSeq" id="WP_121031764.1">
    <property type="nucleotide sequence ID" value="NZ_PNJG02000004.1"/>
</dbReference>